<protein>
    <submittedName>
        <fullName evidence="1">Uncharacterized protein</fullName>
    </submittedName>
</protein>
<keyword evidence="2" id="KW-1185">Reference proteome</keyword>
<evidence type="ECO:0000313" key="2">
    <source>
        <dbReference type="Proteomes" id="UP000219338"/>
    </source>
</evidence>
<organism evidence="1 2">
    <name type="scientific">Armillaria ostoyae</name>
    <name type="common">Armillaria root rot fungus</name>
    <dbReference type="NCBI Taxonomy" id="47428"/>
    <lineage>
        <taxon>Eukaryota</taxon>
        <taxon>Fungi</taxon>
        <taxon>Dikarya</taxon>
        <taxon>Basidiomycota</taxon>
        <taxon>Agaricomycotina</taxon>
        <taxon>Agaricomycetes</taxon>
        <taxon>Agaricomycetidae</taxon>
        <taxon>Agaricales</taxon>
        <taxon>Marasmiineae</taxon>
        <taxon>Physalacriaceae</taxon>
        <taxon>Armillaria</taxon>
    </lineage>
</organism>
<reference evidence="2" key="1">
    <citation type="journal article" date="2017" name="Nat. Ecol. Evol.">
        <title>Genome expansion and lineage-specific genetic innovations in the forest pathogenic fungi Armillaria.</title>
        <authorList>
            <person name="Sipos G."/>
            <person name="Prasanna A.N."/>
            <person name="Walter M.C."/>
            <person name="O'Connor E."/>
            <person name="Balint B."/>
            <person name="Krizsan K."/>
            <person name="Kiss B."/>
            <person name="Hess J."/>
            <person name="Varga T."/>
            <person name="Slot J."/>
            <person name="Riley R."/>
            <person name="Boka B."/>
            <person name="Rigling D."/>
            <person name="Barry K."/>
            <person name="Lee J."/>
            <person name="Mihaltcheva S."/>
            <person name="LaButti K."/>
            <person name="Lipzen A."/>
            <person name="Waldron R."/>
            <person name="Moloney N.M."/>
            <person name="Sperisen C."/>
            <person name="Kredics L."/>
            <person name="Vagvoelgyi C."/>
            <person name="Patrignani A."/>
            <person name="Fitzpatrick D."/>
            <person name="Nagy I."/>
            <person name="Doyle S."/>
            <person name="Anderson J.B."/>
            <person name="Grigoriev I.V."/>
            <person name="Gueldener U."/>
            <person name="Muensterkoetter M."/>
            <person name="Nagy L.G."/>
        </authorList>
    </citation>
    <scope>NUCLEOTIDE SEQUENCE [LARGE SCALE GENOMIC DNA]</scope>
    <source>
        <strain evidence="2">C18/9</strain>
    </source>
</reference>
<dbReference type="Proteomes" id="UP000219338">
    <property type="component" value="Unassembled WGS sequence"/>
</dbReference>
<evidence type="ECO:0000313" key="1">
    <source>
        <dbReference type="EMBL" id="SJL10120.1"/>
    </source>
</evidence>
<accession>A0A284RMX6</accession>
<dbReference type="EMBL" id="FUEG01000011">
    <property type="protein sequence ID" value="SJL10120.1"/>
    <property type="molecule type" value="Genomic_DNA"/>
</dbReference>
<name>A0A284RMX6_ARMOS</name>
<dbReference type="AlphaFoldDB" id="A0A284RMX6"/>
<sequence length="88" mass="9862">MTTEQGTSLKRQTDNSCGADSEMLAWGLETVVQENIGTRNIHPSDNIPMRRYQLKAGWIWPLLSRRTRKRPFVYASATAASQDLAPLG</sequence>
<gene>
    <name evidence="1" type="ORF">ARMOST_13504</name>
</gene>
<proteinExistence type="predicted"/>